<proteinExistence type="predicted"/>
<evidence type="ECO:0000256" key="1">
    <source>
        <dbReference type="SAM" id="MobiDB-lite"/>
    </source>
</evidence>
<keyword evidence="3" id="KW-1185">Reference proteome</keyword>
<feature type="region of interest" description="Disordered" evidence="1">
    <location>
        <begin position="339"/>
        <end position="376"/>
    </location>
</feature>
<reference evidence="2" key="1">
    <citation type="submission" date="2020-08" db="EMBL/GenBank/DDBJ databases">
        <title>Multicomponent nature underlies the extraordinary mechanical properties of spider dragline silk.</title>
        <authorList>
            <person name="Kono N."/>
            <person name="Nakamura H."/>
            <person name="Mori M."/>
            <person name="Yoshida Y."/>
            <person name="Ohtoshi R."/>
            <person name="Malay A.D."/>
            <person name="Moran D.A.P."/>
            <person name="Tomita M."/>
            <person name="Numata K."/>
            <person name="Arakawa K."/>
        </authorList>
    </citation>
    <scope>NUCLEOTIDE SEQUENCE</scope>
</reference>
<dbReference type="Proteomes" id="UP000887159">
    <property type="component" value="Unassembled WGS sequence"/>
</dbReference>
<protein>
    <submittedName>
        <fullName evidence="2">Uncharacterized protein</fullName>
    </submittedName>
</protein>
<sequence>MEDSMDAGNAKYFRTPMSIKELVLRAGQRTISEINMFLENKRKPSSIPKINPQLLYMEISKIPKFDQISNMSFTRKGKLRFATSDAVCAIQILSLDQLFNISVNASVIWEGITSRFLLYEIPTNVSLEELSAELQDSNNFEIVEIRRFIKSGTNPEISPVLITILGTVLPDNVKLWFINHKIQLFIDKPRQCTKCFSFSHPSRFCQSPAICCNSGSCHSGECTVNANCINCKGNHPANFSLCSSFLAEKQIMELKCRQHVTLSEARRRFRASNSENLSTVLKSKSQENNIQELIDKKFEKMMTAFQTVVEKQTAFLMEILQKPMETMLSQVCSIVDSITRSSPPGRKKRASDMLNTSISPVQVFSGNSGKPNTELG</sequence>
<evidence type="ECO:0000313" key="3">
    <source>
        <dbReference type="Proteomes" id="UP000887159"/>
    </source>
</evidence>
<dbReference type="EMBL" id="BMAU01021389">
    <property type="protein sequence ID" value="GFY29689.1"/>
    <property type="molecule type" value="Genomic_DNA"/>
</dbReference>
<gene>
    <name evidence="2" type="primary">AVEN_268260_1</name>
    <name evidence="2" type="ORF">TNCV_1812691</name>
</gene>
<comment type="caution">
    <text evidence="2">The sequence shown here is derived from an EMBL/GenBank/DDBJ whole genome shotgun (WGS) entry which is preliminary data.</text>
</comment>
<accession>A0A8X7BGI3</accession>
<name>A0A8X7BGI3_TRICX</name>
<evidence type="ECO:0000313" key="2">
    <source>
        <dbReference type="EMBL" id="GFY29689.1"/>
    </source>
</evidence>
<dbReference type="AlphaFoldDB" id="A0A8X7BGI3"/>
<organism evidence="2 3">
    <name type="scientific">Trichonephila clavipes</name>
    <name type="common">Golden silk orbweaver</name>
    <name type="synonym">Nephila clavipes</name>
    <dbReference type="NCBI Taxonomy" id="2585209"/>
    <lineage>
        <taxon>Eukaryota</taxon>
        <taxon>Metazoa</taxon>
        <taxon>Ecdysozoa</taxon>
        <taxon>Arthropoda</taxon>
        <taxon>Chelicerata</taxon>
        <taxon>Arachnida</taxon>
        <taxon>Araneae</taxon>
        <taxon>Araneomorphae</taxon>
        <taxon>Entelegynae</taxon>
        <taxon>Araneoidea</taxon>
        <taxon>Nephilidae</taxon>
        <taxon>Trichonephila</taxon>
    </lineage>
</organism>
<feature type="compositionally biased region" description="Polar residues" evidence="1">
    <location>
        <begin position="353"/>
        <end position="376"/>
    </location>
</feature>